<dbReference type="EMBL" id="JARBDR010000440">
    <property type="protein sequence ID" value="KAJ8312862.1"/>
    <property type="molecule type" value="Genomic_DNA"/>
</dbReference>
<comment type="subcellular location">
    <subcellularLocation>
        <location evidence="2">Nucleus</location>
        <location evidence="2">Nucleolus</location>
    </subcellularLocation>
    <subcellularLocation>
        <location evidence="3">Nucleus</location>
        <location evidence="3">Nucleoplasm</location>
    </subcellularLocation>
</comment>
<evidence type="ECO:0000256" key="3">
    <source>
        <dbReference type="ARBA" id="ARBA00004642"/>
    </source>
</evidence>
<evidence type="ECO:0000256" key="9">
    <source>
        <dbReference type="ARBA" id="ARBA00038899"/>
    </source>
</evidence>
<proteinExistence type="inferred from homology"/>
<gene>
    <name evidence="19" type="ORF">KUTeg_010235</name>
</gene>
<dbReference type="SUPFAM" id="SSF55811">
    <property type="entry name" value="Nudix"/>
    <property type="match status" value="1"/>
</dbReference>
<dbReference type="Proteomes" id="UP001217089">
    <property type="component" value="Unassembled WGS sequence"/>
</dbReference>
<comment type="catalytic activity">
    <reaction evidence="16">
        <text>IDP + H2O = IMP + phosphate + H(+)</text>
        <dbReference type="Rhea" id="RHEA:35207"/>
        <dbReference type="ChEBI" id="CHEBI:15377"/>
        <dbReference type="ChEBI" id="CHEBI:15378"/>
        <dbReference type="ChEBI" id="CHEBI:43474"/>
        <dbReference type="ChEBI" id="CHEBI:58053"/>
        <dbReference type="ChEBI" id="CHEBI:58280"/>
        <dbReference type="EC" id="3.6.1.64"/>
    </reaction>
    <physiologicalReaction direction="left-to-right" evidence="16">
        <dbReference type="Rhea" id="RHEA:35208"/>
    </physiologicalReaction>
</comment>
<evidence type="ECO:0000256" key="8">
    <source>
        <dbReference type="ARBA" id="ARBA00038173"/>
    </source>
</evidence>
<evidence type="ECO:0000256" key="11">
    <source>
        <dbReference type="ARBA" id="ARBA00041450"/>
    </source>
</evidence>
<dbReference type="PANTHER" id="PTHR31699:SF1">
    <property type="entry name" value="U8 SNORNA-DECAPPING ENZYME"/>
    <property type="match status" value="1"/>
</dbReference>
<evidence type="ECO:0000256" key="6">
    <source>
        <dbReference type="ARBA" id="ARBA00023080"/>
    </source>
</evidence>
<comment type="caution">
    <text evidence="19">The sequence shown here is derived from an EMBL/GenBank/DDBJ whole genome shotgun (WGS) entry which is preliminary data.</text>
</comment>
<evidence type="ECO:0000256" key="2">
    <source>
        <dbReference type="ARBA" id="ARBA00004604"/>
    </source>
</evidence>
<comment type="catalytic activity">
    <reaction evidence="15">
        <text>a 5'-end (N(7)-methyl 5'-triphosphoguanosine)-ribonucleoside in mRNA + H2O = N(7)-methyl-GDP + a 5'-end phospho-ribonucleoside in mRNA + 2 H(+)</text>
        <dbReference type="Rhea" id="RHEA:67484"/>
        <dbReference type="Rhea" id="RHEA-COMP:15692"/>
        <dbReference type="Rhea" id="RHEA-COMP:17167"/>
        <dbReference type="ChEBI" id="CHEBI:15377"/>
        <dbReference type="ChEBI" id="CHEBI:15378"/>
        <dbReference type="ChEBI" id="CHEBI:63714"/>
        <dbReference type="ChEBI" id="CHEBI:138282"/>
        <dbReference type="ChEBI" id="CHEBI:156461"/>
        <dbReference type="EC" id="3.6.1.62"/>
    </reaction>
    <physiologicalReaction direction="left-to-right" evidence="15">
        <dbReference type="Rhea" id="RHEA:67485"/>
    </physiologicalReaction>
</comment>
<keyword evidence="5" id="KW-0694">RNA-binding</keyword>
<keyword evidence="6" id="KW-0546">Nucleotide metabolism</keyword>
<evidence type="ECO:0000256" key="13">
    <source>
        <dbReference type="ARBA" id="ARBA00042015"/>
    </source>
</evidence>
<evidence type="ECO:0000256" key="12">
    <source>
        <dbReference type="ARBA" id="ARBA00041656"/>
    </source>
</evidence>
<comment type="cofactor">
    <cofactor evidence="1">
        <name>Co(2+)</name>
        <dbReference type="ChEBI" id="CHEBI:48828"/>
    </cofactor>
</comment>
<evidence type="ECO:0000256" key="4">
    <source>
        <dbReference type="ARBA" id="ARBA00022801"/>
    </source>
</evidence>
<evidence type="ECO:0000256" key="7">
    <source>
        <dbReference type="ARBA" id="ARBA00023242"/>
    </source>
</evidence>
<keyword evidence="7" id="KW-0539">Nucleus</keyword>
<accession>A0ABQ9F670</accession>
<reference evidence="19 20" key="1">
    <citation type="submission" date="2022-12" db="EMBL/GenBank/DDBJ databases">
        <title>Chromosome-level genome of Tegillarca granosa.</title>
        <authorList>
            <person name="Kim J."/>
        </authorList>
    </citation>
    <scope>NUCLEOTIDE SEQUENCE [LARGE SCALE GENOMIC DNA]</scope>
    <source>
        <strain evidence="19">Teg-2019</strain>
        <tissue evidence="19">Adductor muscle</tissue>
    </source>
</reference>
<evidence type="ECO:0000259" key="18">
    <source>
        <dbReference type="PROSITE" id="PS51462"/>
    </source>
</evidence>
<evidence type="ECO:0000256" key="5">
    <source>
        <dbReference type="ARBA" id="ARBA00022884"/>
    </source>
</evidence>
<evidence type="ECO:0000256" key="17">
    <source>
        <dbReference type="ARBA" id="ARBA00048945"/>
    </source>
</evidence>
<evidence type="ECO:0000256" key="16">
    <source>
        <dbReference type="ARBA" id="ARBA00047875"/>
    </source>
</evidence>
<keyword evidence="20" id="KW-1185">Reference proteome</keyword>
<dbReference type="InterPro" id="IPR000086">
    <property type="entry name" value="NUDIX_hydrolase_dom"/>
</dbReference>
<dbReference type="Pfam" id="PF22327">
    <property type="entry name" value="Nudt16-like"/>
    <property type="match status" value="1"/>
</dbReference>
<dbReference type="PANTHER" id="PTHR31699">
    <property type="entry name" value="NUDIX T16 FAMILY MEMBER"/>
    <property type="match status" value="1"/>
</dbReference>
<dbReference type="PROSITE" id="PS51462">
    <property type="entry name" value="NUDIX"/>
    <property type="match status" value="1"/>
</dbReference>
<protein>
    <recommendedName>
        <fullName evidence="10">U8 snoRNA-decapping enzyme</fullName>
        <ecNumber evidence="9">3.6.1.64</ecNumber>
    </recommendedName>
    <alternativeName>
        <fullName evidence="13">IDP phosphatase</fullName>
    </alternativeName>
    <alternativeName>
        <fullName evidence="11">Inosine diphosphate phosphatase</fullName>
    </alternativeName>
    <alternativeName>
        <fullName evidence="12">Nucleoside diphosphate-linked moiety X motif 16</fullName>
    </alternativeName>
    <alternativeName>
        <fullName evidence="14">m7GpppN-mRNA hydrolase</fullName>
    </alternativeName>
</protein>
<feature type="domain" description="Nudix hydrolase" evidence="18">
    <location>
        <begin position="39"/>
        <end position="159"/>
    </location>
</feature>
<keyword evidence="4" id="KW-0378">Hydrolase</keyword>
<sequence length="159" mass="18109">MTDIGWGHLAQVEAYGRLGDAAEDYKIIRYSDSIENYKSYMKAAHAMIFAHDDQILWELYKAKAAVLMQMRFDGVLGFPGGLVEDDETPLQGINRELEEEINLDLDKYSLCDDDHVVVFCNDQKKLILHFYAKEVSLEDFKSIEMAVLSAPDYGNEVCT</sequence>
<evidence type="ECO:0000313" key="19">
    <source>
        <dbReference type="EMBL" id="KAJ8312862.1"/>
    </source>
</evidence>
<comment type="catalytic activity">
    <reaction evidence="17">
        <text>dIDP + H2O = dIMP + phosphate + H(+)</text>
        <dbReference type="Rhea" id="RHEA:35211"/>
        <dbReference type="ChEBI" id="CHEBI:15377"/>
        <dbReference type="ChEBI" id="CHEBI:15378"/>
        <dbReference type="ChEBI" id="CHEBI:43474"/>
        <dbReference type="ChEBI" id="CHEBI:61194"/>
        <dbReference type="ChEBI" id="CHEBI:62286"/>
        <dbReference type="EC" id="3.6.1.64"/>
    </reaction>
    <physiologicalReaction direction="left-to-right" evidence="17">
        <dbReference type="Rhea" id="RHEA:35212"/>
    </physiologicalReaction>
</comment>
<dbReference type="InterPro" id="IPR054754">
    <property type="entry name" value="NudT16"/>
</dbReference>
<name>A0ABQ9F670_TEGGR</name>
<dbReference type="EC" id="3.6.1.64" evidence="9"/>
<evidence type="ECO:0000256" key="10">
    <source>
        <dbReference type="ARBA" id="ARBA00039871"/>
    </source>
</evidence>
<organism evidence="19 20">
    <name type="scientific">Tegillarca granosa</name>
    <name type="common">Malaysian cockle</name>
    <name type="synonym">Anadara granosa</name>
    <dbReference type="NCBI Taxonomy" id="220873"/>
    <lineage>
        <taxon>Eukaryota</taxon>
        <taxon>Metazoa</taxon>
        <taxon>Spiralia</taxon>
        <taxon>Lophotrochozoa</taxon>
        <taxon>Mollusca</taxon>
        <taxon>Bivalvia</taxon>
        <taxon>Autobranchia</taxon>
        <taxon>Pteriomorphia</taxon>
        <taxon>Arcoida</taxon>
        <taxon>Arcoidea</taxon>
        <taxon>Arcidae</taxon>
        <taxon>Tegillarca</taxon>
    </lineage>
</organism>
<evidence type="ECO:0000256" key="14">
    <source>
        <dbReference type="ARBA" id="ARBA00043162"/>
    </source>
</evidence>
<evidence type="ECO:0000256" key="15">
    <source>
        <dbReference type="ARBA" id="ARBA00047661"/>
    </source>
</evidence>
<evidence type="ECO:0000256" key="1">
    <source>
        <dbReference type="ARBA" id="ARBA00001941"/>
    </source>
</evidence>
<dbReference type="InterPro" id="IPR015797">
    <property type="entry name" value="NUDIX_hydrolase-like_dom_sf"/>
</dbReference>
<evidence type="ECO:0000313" key="20">
    <source>
        <dbReference type="Proteomes" id="UP001217089"/>
    </source>
</evidence>
<dbReference type="Gene3D" id="3.90.79.10">
    <property type="entry name" value="Nucleoside Triphosphate Pyrophosphohydrolase"/>
    <property type="match status" value="1"/>
</dbReference>
<comment type="similarity">
    <text evidence="8">Belongs to the Nudix hydrolase family. NUDT16 subfamily.</text>
</comment>
<dbReference type="InterPro" id="IPR020084">
    <property type="entry name" value="NUDIX_hydrolase_CS"/>
</dbReference>
<dbReference type="PROSITE" id="PS00893">
    <property type="entry name" value="NUDIX_BOX"/>
    <property type="match status" value="1"/>
</dbReference>